<dbReference type="EMBL" id="CP000859">
    <property type="protein sequence ID" value="ABW67155.1"/>
    <property type="molecule type" value="Genomic_DNA"/>
</dbReference>
<feature type="domain" description="Response regulatory" evidence="4">
    <location>
        <begin position="5"/>
        <end position="119"/>
    </location>
</feature>
<dbReference type="Pfam" id="PF00072">
    <property type="entry name" value="Response_reg"/>
    <property type="match status" value="1"/>
</dbReference>
<keyword evidence="1 3" id="KW-0597">Phosphoprotein</keyword>
<evidence type="ECO:0000256" key="3">
    <source>
        <dbReference type="PROSITE-ProRule" id="PRU00169"/>
    </source>
</evidence>
<evidence type="ECO:0000313" key="6">
    <source>
        <dbReference type="Proteomes" id="UP000008561"/>
    </source>
</evidence>
<dbReference type="Proteomes" id="UP000008561">
    <property type="component" value="Chromosome"/>
</dbReference>
<reference evidence="5 6" key="1">
    <citation type="submission" date="2007-10" db="EMBL/GenBank/DDBJ databases">
        <title>Complete sequence of Desulfococcus oleovorans Hxd3.</title>
        <authorList>
            <consortium name="US DOE Joint Genome Institute"/>
            <person name="Copeland A."/>
            <person name="Lucas S."/>
            <person name="Lapidus A."/>
            <person name="Barry K."/>
            <person name="Glavina del Rio T."/>
            <person name="Dalin E."/>
            <person name="Tice H."/>
            <person name="Pitluck S."/>
            <person name="Kiss H."/>
            <person name="Brettin T."/>
            <person name="Bruce D."/>
            <person name="Detter J.C."/>
            <person name="Han C."/>
            <person name="Schmutz J."/>
            <person name="Larimer F."/>
            <person name="Land M."/>
            <person name="Hauser L."/>
            <person name="Kyrpides N."/>
            <person name="Kim E."/>
            <person name="Wawrik B."/>
            <person name="Richardson P."/>
        </authorList>
    </citation>
    <scope>NUCLEOTIDE SEQUENCE [LARGE SCALE GENOMIC DNA]</scope>
    <source>
        <strain evidence="6">DSM 6200 / JCM 39069 / Hxd3</strain>
    </source>
</reference>
<gene>
    <name evidence="5" type="ordered locus">Dole_1351</name>
</gene>
<keyword evidence="2" id="KW-0902">Two-component regulatory system</keyword>
<dbReference type="InterPro" id="IPR050595">
    <property type="entry name" value="Bact_response_regulator"/>
</dbReference>
<dbReference type="GO" id="GO:0000160">
    <property type="term" value="P:phosphorelay signal transduction system"/>
    <property type="evidence" value="ECO:0007669"/>
    <property type="project" value="UniProtKB-KW"/>
</dbReference>
<dbReference type="eggNOG" id="COG2204">
    <property type="taxonomic scope" value="Bacteria"/>
</dbReference>
<evidence type="ECO:0000313" key="5">
    <source>
        <dbReference type="EMBL" id="ABW67155.1"/>
    </source>
</evidence>
<dbReference type="Gene3D" id="3.40.50.2300">
    <property type="match status" value="1"/>
</dbReference>
<dbReference type="PROSITE" id="PS50110">
    <property type="entry name" value="RESPONSE_REGULATORY"/>
    <property type="match status" value="1"/>
</dbReference>
<dbReference type="OrthoDB" id="9788090at2"/>
<dbReference type="RefSeq" id="WP_012174772.1">
    <property type="nucleotide sequence ID" value="NC_009943.1"/>
</dbReference>
<dbReference type="InterPro" id="IPR011006">
    <property type="entry name" value="CheY-like_superfamily"/>
</dbReference>
<accession>A8ZYQ0</accession>
<dbReference type="SMART" id="SM00448">
    <property type="entry name" value="REC"/>
    <property type="match status" value="1"/>
</dbReference>
<organism evidence="5 6">
    <name type="scientific">Desulfosudis oleivorans (strain DSM 6200 / JCM 39069 / Hxd3)</name>
    <name type="common">Desulfococcus oleovorans</name>
    <dbReference type="NCBI Taxonomy" id="96561"/>
    <lineage>
        <taxon>Bacteria</taxon>
        <taxon>Pseudomonadati</taxon>
        <taxon>Thermodesulfobacteriota</taxon>
        <taxon>Desulfobacteria</taxon>
        <taxon>Desulfobacterales</taxon>
        <taxon>Desulfosudaceae</taxon>
        <taxon>Desulfosudis</taxon>
    </lineage>
</organism>
<dbReference type="KEGG" id="dol:Dole_1351"/>
<keyword evidence="6" id="KW-1185">Reference proteome</keyword>
<dbReference type="InterPro" id="IPR001789">
    <property type="entry name" value="Sig_transdc_resp-reg_receiver"/>
</dbReference>
<evidence type="ECO:0000256" key="2">
    <source>
        <dbReference type="ARBA" id="ARBA00023012"/>
    </source>
</evidence>
<dbReference type="STRING" id="96561.Dole_1351"/>
<protein>
    <submittedName>
        <fullName evidence="5">Response regulator receiver protein</fullName>
    </submittedName>
</protein>
<evidence type="ECO:0000259" key="4">
    <source>
        <dbReference type="PROSITE" id="PS50110"/>
    </source>
</evidence>
<sequence length="141" mass="15421">MTTASVLLVDDEEAFATSNAKLLSNRGYDARTALDGKAALQVLAENNIDVTVLDVRMPGMDGISLLTEIKKRFPLVEVIMLSGQATFETAVEGLKLGASDYLMKPCQISDLVGKIEEALEKRKINEEKQRYEAAREQKGAS</sequence>
<feature type="modified residue" description="4-aspartylphosphate" evidence="3">
    <location>
        <position position="54"/>
    </location>
</feature>
<evidence type="ECO:0000256" key="1">
    <source>
        <dbReference type="ARBA" id="ARBA00022553"/>
    </source>
</evidence>
<dbReference type="SUPFAM" id="SSF52172">
    <property type="entry name" value="CheY-like"/>
    <property type="match status" value="1"/>
</dbReference>
<dbReference type="AlphaFoldDB" id="A8ZYQ0"/>
<dbReference type="PANTHER" id="PTHR44591">
    <property type="entry name" value="STRESS RESPONSE REGULATOR PROTEIN 1"/>
    <property type="match status" value="1"/>
</dbReference>
<proteinExistence type="predicted"/>
<dbReference type="PANTHER" id="PTHR44591:SF14">
    <property type="entry name" value="PROTEIN PILG"/>
    <property type="match status" value="1"/>
</dbReference>
<name>A8ZYQ0_DESOH</name>
<dbReference type="HOGENOM" id="CLU_000445_69_8_7"/>